<evidence type="ECO:0000256" key="2">
    <source>
        <dbReference type="ARBA" id="ARBA00023180"/>
    </source>
</evidence>
<dbReference type="OrthoDB" id="269227at2759"/>
<keyword evidence="2" id="KW-0325">Glycoprotein</keyword>
<organism evidence="5 6">
    <name type="scientific">Teratosphaeria destructans</name>
    <dbReference type="NCBI Taxonomy" id="418781"/>
    <lineage>
        <taxon>Eukaryota</taxon>
        <taxon>Fungi</taxon>
        <taxon>Dikarya</taxon>
        <taxon>Ascomycota</taxon>
        <taxon>Pezizomycotina</taxon>
        <taxon>Dothideomycetes</taxon>
        <taxon>Dothideomycetidae</taxon>
        <taxon>Mycosphaerellales</taxon>
        <taxon>Teratosphaeriaceae</taxon>
        <taxon>Teratosphaeria</taxon>
    </lineage>
</organism>
<proteinExistence type="inferred from homology"/>
<dbReference type="GO" id="GO:0016614">
    <property type="term" value="F:oxidoreductase activity, acting on CH-OH group of donors"/>
    <property type="evidence" value="ECO:0007669"/>
    <property type="project" value="InterPro"/>
</dbReference>
<evidence type="ECO:0000256" key="1">
    <source>
        <dbReference type="ARBA" id="ARBA00010790"/>
    </source>
</evidence>
<reference evidence="5 6" key="2">
    <citation type="journal article" date="2021" name="Curr. Genet.">
        <title>Genetic response to nitrogen starvation in the aggressive Eucalyptus foliar pathogen Teratosphaeria destructans.</title>
        <authorList>
            <person name="Havenga M."/>
            <person name="Wingfield B.D."/>
            <person name="Wingfield M.J."/>
            <person name="Dreyer L.L."/>
            <person name="Roets F."/>
            <person name="Aylward J."/>
        </authorList>
    </citation>
    <scope>NUCLEOTIDE SEQUENCE [LARGE SCALE GENOMIC DNA]</scope>
    <source>
        <strain evidence="5">CMW44962</strain>
    </source>
</reference>
<keyword evidence="6" id="KW-1185">Reference proteome</keyword>
<dbReference type="SUPFAM" id="SSF51905">
    <property type="entry name" value="FAD/NAD(P)-binding domain"/>
    <property type="match status" value="1"/>
</dbReference>
<comment type="similarity">
    <text evidence="1">Belongs to the GMC oxidoreductase family.</text>
</comment>
<feature type="active site" description="Proton donor" evidence="3">
    <location>
        <position position="384"/>
    </location>
</feature>
<dbReference type="PROSITE" id="PS00624">
    <property type="entry name" value="GMC_OXRED_2"/>
    <property type="match status" value="1"/>
</dbReference>
<feature type="active site" description="Proton acceptor" evidence="3">
    <location>
        <position position="428"/>
    </location>
</feature>
<reference evidence="5 6" key="1">
    <citation type="journal article" date="2018" name="IMA Fungus">
        <title>IMA Genome-F 10: Nine draft genome sequences of Claviceps purpurea s.lat., including C. arundinis, C. humidiphila, and C. cf. spartinae, pseudomolecules for the pitch canker pathogen Fusarium circinatum, draft genome of Davidsoniella eucalypti, Grosmannia galeiformis, Quambalaria eucalypti, and Teratosphaeria destructans.</title>
        <authorList>
            <person name="Wingfield B.D."/>
            <person name="Liu M."/>
            <person name="Nguyen H.D."/>
            <person name="Lane F.A."/>
            <person name="Morgan S.W."/>
            <person name="De Vos L."/>
            <person name="Wilken P.M."/>
            <person name="Duong T.A."/>
            <person name="Aylward J."/>
            <person name="Coetzee M.P."/>
            <person name="Dadej K."/>
            <person name="De Beer Z.W."/>
            <person name="Findlay W."/>
            <person name="Havenga M."/>
            <person name="Kolarik M."/>
            <person name="Menzies J.G."/>
            <person name="Naidoo K."/>
            <person name="Pochopski O."/>
            <person name="Shoukouhi P."/>
            <person name="Santana Q.C."/>
            <person name="Seifert K.A."/>
            <person name="Soal N."/>
            <person name="Steenkamp E.T."/>
            <person name="Tatham C.T."/>
            <person name="van der Nest M.A."/>
            <person name="Wingfield M.J."/>
        </authorList>
    </citation>
    <scope>NUCLEOTIDE SEQUENCE [LARGE SCALE GENOMIC DNA]</scope>
    <source>
        <strain evidence="5">CMW44962</strain>
    </source>
</reference>
<dbReference type="Pfam" id="PF05199">
    <property type="entry name" value="GMC_oxred_C"/>
    <property type="match status" value="1"/>
</dbReference>
<evidence type="ECO:0000259" key="4">
    <source>
        <dbReference type="PROSITE" id="PS00624"/>
    </source>
</evidence>
<evidence type="ECO:0000313" key="5">
    <source>
        <dbReference type="EMBL" id="KAH9827693.1"/>
    </source>
</evidence>
<dbReference type="InterPro" id="IPR012132">
    <property type="entry name" value="GMC_OxRdtase"/>
</dbReference>
<dbReference type="GO" id="GO:0044550">
    <property type="term" value="P:secondary metabolite biosynthetic process"/>
    <property type="evidence" value="ECO:0007669"/>
    <property type="project" value="TreeGrafter"/>
</dbReference>
<name>A0A9W7W2B2_9PEZI</name>
<evidence type="ECO:0000313" key="6">
    <source>
        <dbReference type="Proteomes" id="UP001138500"/>
    </source>
</evidence>
<dbReference type="Pfam" id="PF00732">
    <property type="entry name" value="GMC_oxred_N"/>
    <property type="match status" value="1"/>
</dbReference>
<dbReference type="Proteomes" id="UP001138500">
    <property type="component" value="Unassembled WGS sequence"/>
</dbReference>
<accession>A0A9W7W2B2</accession>
<dbReference type="InterPro" id="IPR007867">
    <property type="entry name" value="GMC_OxRtase_C"/>
</dbReference>
<dbReference type="AlphaFoldDB" id="A0A9W7W2B2"/>
<dbReference type="InterPro" id="IPR000172">
    <property type="entry name" value="GMC_OxRdtase_N"/>
</dbReference>
<dbReference type="GO" id="GO:0050660">
    <property type="term" value="F:flavin adenine dinucleotide binding"/>
    <property type="evidence" value="ECO:0007669"/>
    <property type="project" value="InterPro"/>
</dbReference>
<dbReference type="InterPro" id="IPR036188">
    <property type="entry name" value="FAD/NAD-bd_sf"/>
</dbReference>
<dbReference type="Gene3D" id="3.50.50.60">
    <property type="entry name" value="FAD/NAD(P)-binding domain"/>
    <property type="match status" value="1"/>
</dbReference>
<comment type="caution">
    <text evidence="5">The sequence shown here is derived from an EMBL/GenBank/DDBJ whole genome shotgun (WGS) entry which is preliminary data.</text>
</comment>
<sequence>MTFTPNVTTSGGNASIEVDPSAFVSYANTSNPLQVSYPPYINELSTYAPAAMEELGLHEQAGFSSGVLHGYGTWTYTIDPQTGTRSSAQSSFLTEAFKTQRLTVYPQTLAQNVIFNGTTATGVNITSIGIDRSEAQYFHLTARKEVLLSAGAWHSPQILMLSGIGPNATLNKYGIPVKTALEGVGQNMWDTTNIGGVVYPIDDSFLVTSSFENNATLLMQAEQEFLSSGRGPLTNIGNDFVAWYKIAANLSSTFSNSTQAWLSTIPADWPELELSLVSSSRSLEASASTAKVGIISALMIATKSRGNMTIKSNSIFDRPVINPNWLLEKEDQEVAVAAFNLARQAWQGIPSGVIAGPEMFPGANVTSDADLLEAIKGNIAPIHHATASCAMGKVGNPATVVDGEGRVIGVQGLRVVDSSSLPFTNPGHTQGSTYGHAERMAQVVLDSM</sequence>
<evidence type="ECO:0000256" key="3">
    <source>
        <dbReference type="PIRSR" id="PIRSR000137-1"/>
    </source>
</evidence>
<dbReference type="Gene3D" id="3.30.560.10">
    <property type="entry name" value="Glucose Oxidase, domain 3"/>
    <property type="match status" value="1"/>
</dbReference>
<dbReference type="EMBL" id="RIBY02001867">
    <property type="protein sequence ID" value="KAH9827693.1"/>
    <property type="molecule type" value="Genomic_DNA"/>
</dbReference>
<dbReference type="PANTHER" id="PTHR11552:SF138">
    <property type="entry name" value="DEHYDROGENASE PKFF-RELATED"/>
    <property type="match status" value="1"/>
</dbReference>
<dbReference type="PIRSF" id="PIRSF000137">
    <property type="entry name" value="Alcohol_oxidase"/>
    <property type="match status" value="1"/>
</dbReference>
<dbReference type="SUPFAM" id="SSF54373">
    <property type="entry name" value="FAD-linked reductases, C-terminal domain"/>
    <property type="match status" value="1"/>
</dbReference>
<gene>
    <name evidence="5" type="ORF">Tdes44962_MAKER00419</name>
</gene>
<feature type="domain" description="Glucose-methanol-choline oxidoreductase N-terminal" evidence="4">
    <location>
        <begin position="151"/>
        <end position="165"/>
    </location>
</feature>
<dbReference type="PANTHER" id="PTHR11552">
    <property type="entry name" value="GLUCOSE-METHANOL-CHOLINE GMC OXIDOREDUCTASE"/>
    <property type="match status" value="1"/>
</dbReference>
<protein>
    <submittedName>
        <fullName evidence="5">Oxidoreductase GMC like protein</fullName>
    </submittedName>
</protein>